<evidence type="ECO:0000256" key="1">
    <source>
        <dbReference type="SAM" id="SignalP"/>
    </source>
</evidence>
<dbReference type="AlphaFoldDB" id="U2RPK4"/>
<dbReference type="PATRIC" id="fig|1358026.3.peg.2674"/>
<dbReference type="PROSITE" id="PS51257">
    <property type="entry name" value="PROKAR_LIPOPROTEIN"/>
    <property type="match status" value="1"/>
</dbReference>
<dbReference type="EMBL" id="AWVQ01000439">
    <property type="protein sequence ID" value="ERK70494.1"/>
    <property type="molecule type" value="Genomic_DNA"/>
</dbReference>
<evidence type="ECO:0000313" key="2">
    <source>
        <dbReference type="EMBL" id="ERK70494.1"/>
    </source>
</evidence>
<protein>
    <recommendedName>
        <fullName evidence="4">Lipoprotein</fullName>
    </recommendedName>
</protein>
<accession>U2RPK4</accession>
<dbReference type="Proteomes" id="UP000016605">
    <property type="component" value="Unassembled WGS sequence"/>
</dbReference>
<reference evidence="2 3" key="1">
    <citation type="submission" date="2013-08" db="EMBL/GenBank/DDBJ databases">
        <authorList>
            <person name="Weinstock G."/>
            <person name="Sodergren E."/>
            <person name="Wylie T."/>
            <person name="Fulton L."/>
            <person name="Fulton R."/>
            <person name="Fronick C."/>
            <person name="O'Laughlin M."/>
            <person name="Godfrey J."/>
            <person name="Miner T."/>
            <person name="Herter B."/>
            <person name="Appelbaum E."/>
            <person name="Cordes M."/>
            <person name="Lek S."/>
            <person name="Wollam A."/>
            <person name="Pepin K.H."/>
            <person name="Palsikar V.B."/>
            <person name="Mitreva M."/>
            <person name="Wilson R.K."/>
        </authorList>
    </citation>
    <scope>NUCLEOTIDE SEQUENCE [LARGE SCALE GENOMIC DNA]</scope>
    <source>
        <strain evidence="2 3">ATCC 14665</strain>
    </source>
</reference>
<evidence type="ECO:0000313" key="3">
    <source>
        <dbReference type="Proteomes" id="UP000016605"/>
    </source>
</evidence>
<feature type="chain" id="PRO_5039284449" description="Lipoprotein" evidence="1">
    <location>
        <begin position="22"/>
        <end position="131"/>
    </location>
</feature>
<evidence type="ECO:0008006" key="4">
    <source>
        <dbReference type="Google" id="ProtNLM"/>
    </source>
</evidence>
<feature type="signal peptide" evidence="1">
    <location>
        <begin position="1"/>
        <end position="21"/>
    </location>
</feature>
<organism evidence="2 3">
    <name type="scientific">Leifsonia aquatica ATCC 14665</name>
    <dbReference type="NCBI Taxonomy" id="1358026"/>
    <lineage>
        <taxon>Bacteria</taxon>
        <taxon>Bacillati</taxon>
        <taxon>Actinomycetota</taxon>
        <taxon>Actinomycetes</taxon>
        <taxon>Micrococcales</taxon>
        <taxon>Microbacteriaceae</taxon>
        <taxon>Leifsonia</taxon>
    </lineage>
</organism>
<proteinExistence type="predicted"/>
<keyword evidence="1" id="KW-0732">Signal</keyword>
<dbReference type="HOGENOM" id="CLU_1924942_0_0_11"/>
<name>U2RPK4_LEIAQ</name>
<gene>
    <name evidence="2" type="ORF">N136_03158</name>
</gene>
<comment type="caution">
    <text evidence="2">The sequence shown here is derived from an EMBL/GenBank/DDBJ whole genome shotgun (WGS) entry which is preliminary data.</text>
</comment>
<sequence>MRRWGSAGVLIAVLVCGTGLAGCTTVGNCAGAITPRPQVSVSVKAWVTEHPDTNVRVCVGGECAVGFNEVTVDGAMPSTPFKQGSTVDVEVDAISGSTVVRTMVKTASVAPDGCGQWGARLTLTADGDLRQ</sequence>